<gene>
    <name evidence="3" type="ORF">UY3_03006</name>
</gene>
<dbReference type="EMBL" id="KB515774">
    <property type="protein sequence ID" value="EMP39766.1"/>
    <property type="molecule type" value="Genomic_DNA"/>
</dbReference>
<keyword evidence="4" id="KW-1185">Reference proteome</keyword>
<organism evidence="3 4">
    <name type="scientific">Chelonia mydas</name>
    <name type="common">Green sea-turtle</name>
    <name type="synonym">Chelonia agassizi</name>
    <dbReference type="NCBI Taxonomy" id="8469"/>
    <lineage>
        <taxon>Eukaryota</taxon>
        <taxon>Metazoa</taxon>
        <taxon>Chordata</taxon>
        <taxon>Craniata</taxon>
        <taxon>Vertebrata</taxon>
        <taxon>Euteleostomi</taxon>
        <taxon>Archelosauria</taxon>
        <taxon>Testudinata</taxon>
        <taxon>Testudines</taxon>
        <taxon>Cryptodira</taxon>
        <taxon>Durocryptodira</taxon>
        <taxon>Americhelydia</taxon>
        <taxon>Chelonioidea</taxon>
        <taxon>Cheloniidae</taxon>
        <taxon>Chelonia</taxon>
    </lineage>
</organism>
<feature type="region of interest" description="Disordered" evidence="1">
    <location>
        <begin position="36"/>
        <end position="98"/>
    </location>
</feature>
<dbReference type="Proteomes" id="UP000031443">
    <property type="component" value="Unassembled WGS sequence"/>
</dbReference>
<keyword evidence="2" id="KW-0472">Membrane</keyword>
<proteinExistence type="predicted"/>
<keyword evidence="2" id="KW-1133">Transmembrane helix</keyword>
<evidence type="ECO:0000313" key="4">
    <source>
        <dbReference type="Proteomes" id="UP000031443"/>
    </source>
</evidence>
<accession>M7BPD0</accession>
<dbReference type="AlphaFoldDB" id="M7BPD0"/>
<sequence>MAWAEGTAGGWVGGWALIPLGGCLLLCGLCRRNPTAGTSVAASPRPPVGPRSMDNEDEDDFQFPPAPRTESQQTPVFESLKQARESGTGSEEKDKEYL</sequence>
<evidence type="ECO:0000313" key="3">
    <source>
        <dbReference type="EMBL" id="EMP39766.1"/>
    </source>
</evidence>
<feature type="transmembrane region" description="Helical" evidence="2">
    <location>
        <begin position="12"/>
        <end position="30"/>
    </location>
</feature>
<protein>
    <submittedName>
        <fullName evidence="3">Uncharacterized protein</fullName>
    </submittedName>
</protein>
<reference evidence="4" key="1">
    <citation type="journal article" date="2013" name="Nat. Genet.">
        <title>The draft genomes of soft-shell turtle and green sea turtle yield insights into the development and evolution of the turtle-specific body plan.</title>
        <authorList>
            <person name="Wang Z."/>
            <person name="Pascual-Anaya J."/>
            <person name="Zadissa A."/>
            <person name="Li W."/>
            <person name="Niimura Y."/>
            <person name="Huang Z."/>
            <person name="Li C."/>
            <person name="White S."/>
            <person name="Xiong Z."/>
            <person name="Fang D."/>
            <person name="Wang B."/>
            <person name="Ming Y."/>
            <person name="Chen Y."/>
            <person name="Zheng Y."/>
            <person name="Kuraku S."/>
            <person name="Pignatelli M."/>
            <person name="Herrero J."/>
            <person name="Beal K."/>
            <person name="Nozawa M."/>
            <person name="Li Q."/>
            <person name="Wang J."/>
            <person name="Zhang H."/>
            <person name="Yu L."/>
            <person name="Shigenobu S."/>
            <person name="Wang J."/>
            <person name="Liu J."/>
            <person name="Flicek P."/>
            <person name="Searle S."/>
            <person name="Wang J."/>
            <person name="Kuratani S."/>
            <person name="Yin Y."/>
            <person name="Aken B."/>
            <person name="Zhang G."/>
            <person name="Irie N."/>
        </authorList>
    </citation>
    <scope>NUCLEOTIDE SEQUENCE [LARGE SCALE GENOMIC DNA]</scope>
</reference>
<evidence type="ECO:0000256" key="2">
    <source>
        <dbReference type="SAM" id="Phobius"/>
    </source>
</evidence>
<keyword evidence="2" id="KW-0812">Transmembrane</keyword>
<evidence type="ECO:0000256" key="1">
    <source>
        <dbReference type="SAM" id="MobiDB-lite"/>
    </source>
</evidence>
<name>M7BPD0_CHEMY</name>